<evidence type="ECO:0000313" key="7">
    <source>
        <dbReference type="Proteomes" id="UP000053467"/>
    </source>
</evidence>
<dbReference type="Proteomes" id="UP000053467">
    <property type="component" value="Unassembled WGS sequence"/>
</dbReference>
<dbReference type="PROSITE" id="PS01037">
    <property type="entry name" value="SBP_BACTERIAL_1"/>
    <property type="match status" value="1"/>
</dbReference>
<dbReference type="Gene3D" id="3.40.190.10">
    <property type="entry name" value="Periplasmic binding protein-like II"/>
    <property type="match status" value="2"/>
</dbReference>
<dbReference type="GO" id="GO:0055085">
    <property type="term" value="P:transmembrane transport"/>
    <property type="evidence" value="ECO:0007669"/>
    <property type="project" value="InterPro"/>
</dbReference>
<dbReference type="SUPFAM" id="SSF53850">
    <property type="entry name" value="Periplasmic binding protein-like II"/>
    <property type="match status" value="1"/>
</dbReference>
<evidence type="ECO:0000256" key="3">
    <source>
        <dbReference type="ARBA" id="ARBA00022448"/>
    </source>
</evidence>
<protein>
    <submittedName>
        <fullName evidence="6">Putative Sugar ABC transporter, periplasmic sugar-binding protein</fullName>
    </submittedName>
</protein>
<dbReference type="Pfam" id="PF13416">
    <property type="entry name" value="SBP_bac_8"/>
    <property type="match status" value="1"/>
</dbReference>
<evidence type="ECO:0000256" key="5">
    <source>
        <dbReference type="ARBA" id="ARBA00022764"/>
    </source>
</evidence>
<dbReference type="InterPro" id="IPR050490">
    <property type="entry name" value="Bact_solute-bd_prot1"/>
</dbReference>
<keyword evidence="4" id="KW-0732">Signal</keyword>
<dbReference type="AlphaFoldDB" id="A0A101I1W0"/>
<evidence type="ECO:0000313" key="6">
    <source>
        <dbReference type="EMBL" id="KUK87467.1"/>
    </source>
</evidence>
<sequence>MKYFKLILIWFLTLILIVSCDVKNKDVTQITFWHVMGGPAGDALREIVDSFNLKNPEYKIVPISVGTYEALSTKLMASMSNPPVISQVYESWTNEFYNSGVLEPIENLIDEDFKDEIDNDFFEIFVKDNTFNGKLLSLPFNKSVPAYFYNKDIFKKFSIEKFPENWDEFISVMKKLTVDLDKDGNLDLHGTAFNINVWMFECRLFQYNGELVDSNMNPLFNSEAGVKAVDIDKRIVNVDKSGYITTGYQHQDDFISKKVAVIYGSTVSLSFIEDSNPEFEVGIAPVPQGDRKAVIISGTNVAIFKKATPKQKEGAIKFIKYFTSPEVQSLWSYKTGYLPVRKSSMDSELLKKRFSEYEGLKEVYLQLNSSYMEPQDRLWYLGRKYLGNALEYAIKGNEDSKKSLDQAAKEILKEIKEK</sequence>
<comment type="caution">
    <text evidence="6">The sequence shown here is derived from an EMBL/GenBank/DDBJ whole genome shotgun (WGS) entry which is preliminary data.</text>
</comment>
<evidence type="ECO:0000256" key="4">
    <source>
        <dbReference type="ARBA" id="ARBA00022729"/>
    </source>
</evidence>
<dbReference type="PANTHER" id="PTHR43649">
    <property type="entry name" value="ARABINOSE-BINDING PROTEIN-RELATED"/>
    <property type="match status" value="1"/>
</dbReference>
<dbReference type="EMBL" id="LGGX01000004">
    <property type="protein sequence ID" value="KUK87467.1"/>
    <property type="molecule type" value="Genomic_DNA"/>
</dbReference>
<dbReference type="InterPro" id="IPR006059">
    <property type="entry name" value="SBP"/>
</dbReference>
<comment type="similarity">
    <text evidence="2">Belongs to the bacterial solute-binding protein 1 family.</text>
</comment>
<keyword evidence="5" id="KW-0574">Periplasm</keyword>
<dbReference type="InterPro" id="IPR006061">
    <property type="entry name" value="SBP_1_CS"/>
</dbReference>
<evidence type="ECO:0000256" key="1">
    <source>
        <dbReference type="ARBA" id="ARBA00004196"/>
    </source>
</evidence>
<dbReference type="PROSITE" id="PS51257">
    <property type="entry name" value="PROKAR_LIPOPROTEIN"/>
    <property type="match status" value="1"/>
</dbReference>
<organism evidence="6 7">
    <name type="scientific">candidate division TA06 bacterium 34_109</name>
    <dbReference type="NCBI Taxonomy" id="1635277"/>
    <lineage>
        <taxon>Bacteria</taxon>
        <taxon>Bacteria division TA06</taxon>
    </lineage>
</organism>
<proteinExistence type="inferred from homology"/>
<keyword evidence="3" id="KW-0813">Transport</keyword>
<name>A0A101I1W0_UNCT6</name>
<dbReference type="GO" id="GO:0030313">
    <property type="term" value="C:cell envelope"/>
    <property type="evidence" value="ECO:0007669"/>
    <property type="project" value="UniProtKB-SubCell"/>
</dbReference>
<accession>A0A101I1W0</accession>
<dbReference type="PANTHER" id="PTHR43649:SF31">
    <property type="entry name" value="SN-GLYCEROL-3-PHOSPHATE-BINDING PERIPLASMIC PROTEIN UGPB"/>
    <property type="match status" value="1"/>
</dbReference>
<comment type="subcellular location">
    <subcellularLocation>
        <location evidence="1">Cell envelope</location>
    </subcellularLocation>
</comment>
<gene>
    <name evidence="6" type="ORF">XE03_0634</name>
</gene>
<evidence type="ECO:0000256" key="2">
    <source>
        <dbReference type="ARBA" id="ARBA00008520"/>
    </source>
</evidence>
<reference evidence="7" key="1">
    <citation type="journal article" date="2015" name="MBio">
        <title>Genome-Resolved Metagenomic Analysis Reveals Roles for Candidate Phyla and Other Microbial Community Members in Biogeochemical Transformations in Oil Reservoirs.</title>
        <authorList>
            <person name="Hu P."/>
            <person name="Tom L."/>
            <person name="Singh A."/>
            <person name="Thomas B.C."/>
            <person name="Baker B.J."/>
            <person name="Piceno Y.M."/>
            <person name="Andersen G.L."/>
            <person name="Banfield J.F."/>
        </authorList>
    </citation>
    <scope>NUCLEOTIDE SEQUENCE [LARGE SCALE GENOMIC DNA]</scope>
</reference>
<dbReference type="CDD" id="cd14748">
    <property type="entry name" value="PBP2_UgpB"/>
    <property type="match status" value="1"/>
</dbReference>